<name>C5MD93_CANTT</name>
<feature type="compositionally biased region" description="Basic and acidic residues" evidence="17">
    <location>
        <begin position="463"/>
        <end position="473"/>
    </location>
</feature>
<dbReference type="RefSeq" id="XP_002549897.1">
    <property type="nucleotide sequence ID" value="XM_002549851.1"/>
</dbReference>
<dbReference type="PROSITE" id="PS50082">
    <property type="entry name" value="WD_REPEATS_2"/>
    <property type="match status" value="1"/>
</dbReference>
<dbReference type="STRING" id="294747.C5MD93"/>
<evidence type="ECO:0000256" key="10">
    <source>
        <dbReference type="ARBA" id="ARBA00022892"/>
    </source>
</evidence>
<feature type="compositionally biased region" description="Polar residues" evidence="17">
    <location>
        <begin position="1012"/>
        <end position="1030"/>
    </location>
</feature>
<feature type="compositionally biased region" description="Low complexity" evidence="17">
    <location>
        <begin position="992"/>
        <end position="1002"/>
    </location>
</feature>
<proteinExistence type="inferred from homology"/>
<evidence type="ECO:0000256" key="4">
    <source>
        <dbReference type="ARBA" id="ARBA00013507"/>
    </source>
</evidence>
<evidence type="ECO:0000256" key="12">
    <source>
        <dbReference type="ARBA" id="ARBA00023136"/>
    </source>
</evidence>
<organism evidence="20 21">
    <name type="scientific">Candida tropicalis (strain ATCC MYA-3404 / T1)</name>
    <name type="common">Yeast</name>
    <dbReference type="NCBI Taxonomy" id="294747"/>
    <lineage>
        <taxon>Eukaryota</taxon>
        <taxon>Fungi</taxon>
        <taxon>Dikarya</taxon>
        <taxon>Ascomycota</taxon>
        <taxon>Saccharomycotina</taxon>
        <taxon>Pichiomycetes</taxon>
        <taxon>Debaryomycetaceae</taxon>
        <taxon>Candida/Lodderomyces clade</taxon>
        <taxon>Candida</taxon>
    </lineage>
</organism>
<keyword evidence="7 16" id="KW-0853">WD repeat</keyword>
<feature type="compositionally biased region" description="Low complexity" evidence="17">
    <location>
        <begin position="819"/>
        <end position="836"/>
    </location>
</feature>
<comment type="subcellular location">
    <subcellularLocation>
        <location evidence="1">Cytoplasmic vesicle</location>
        <location evidence="1">COPII-coated vesicle membrane</location>
        <topology evidence="1">Peripheral membrane protein</topology>
        <orientation evidence="1">Cytoplasmic side</orientation>
    </subcellularLocation>
    <subcellularLocation>
        <location evidence="2">Endoplasmic reticulum membrane</location>
        <topology evidence="2">Peripheral membrane protein</topology>
        <orientation evidence="2">Cytoplasmic side</orientation>
    </subcellularLocation>
</comment>
<dbReference type="InterPro" id="IPR009917">
    <property type="entry name" value="SRA1/Sec31"/>
</dbReference>
<evidence type="ECO:0000259" key="19">
    <source>
        <dbReference type="Pfam" id="PF12931"/>
    </source>
</evidence>
<dbReference type="PROSITE" id="PS00664">
    <property type="entry name" value="VINCULIN_2"/>
    <property type="match status" value="1"/>
</dbReference>
<feature type="compositionally biased region" description="Pro residues" evidence="17">
    <location>
        <begin position="1090"/>
        <end position="1105"/>
    </location>
</feature>
<feature type="compositionally biased region" description="Polar residues" evidence="17">
    <location>
        <begin position="944"/>
        <end position="959"/>
    </location>
</feature>
<dbReference type="GO" id="GO:0005198">
    <property type="term" value="F:structural molecule activity"/>
    <property type="evidence" value="ECO:0007669"/>
    <property type="project" value="InterPro"/>
</dbReference>
<accession>C5MD93</accession>
<dbReference type="GO" id="GO:0015629">
    <property type="term" value="C:actin cytoskeleton"/>
    <property type="evidence" value="ECO:0007669"/>
    <property type="project" value="InterPro"/>
</dbReference>
<dbReference type="PANTHER" id="PTHR13923">
    <property type="entry name" value="SEC31-RELATED PROTEIN"/>
    <property type="match status" value="1"/>
</dbReference>
<keyword evidence="21" id="KW-1185">Reference proteome</keyword>
<feature type="compositionally biased region" description="Polar residues" evidence="17">
    <location>
        <begin position="769"/>
        <end position="780"/>
    </location>
</feature>
<dbReference type="FunFam" id="2.130.10.10:FF:000526">
    <property type="entry name" value="Protein transport protein SEC31"/>
    <property type="match status" value="1"/>
</dbReference>
<feature type="compositionally biased region" description="Low complexity" evidence="17">
    <location>
        <begin position="916"/>
        <end position="941"/>
    </location>
</feature>
<dbReference type="PROSITE" id="PS50294">
    <property type="entry name" value="WD_REPEATS_REGION"/>
    <property type="match status" value="1"/>
</dbReference>
<feature type="domain" description="Sec16 Sec23-binding" evidence="19">
    <location>
        <begin position="531"/>
        <end position="748"/>
    </location>
</feature>
<keyword evidence="13" id="KW-0968">Cytoplasmic vesicle</keyword>
<evidence type="ECO:0000256" key="11">
    <source>
        <dbReference type="ARBA" id="ARBA00022927"/>
    </source>
</evidence>
<evidence type="ECO:0000313" key="20">
    <source>
        <dbReference type="EMBL" id="EER32523.1"/>
    </source>
</evidence>
<evidence type="ECO:0000256" key="9">
    <source>
        <dbReference type="ARBA" id="ARBA00022824"/>
    </source>
</evidence>
<dbReference type="GO" id="GO:0015031">
    <property type="term" value="P:protein transport"/>
    <property type="evidence" value="ECO:0007669"/>
    <property type="project" value="UniProtKB-KW"/>
</dbReference>
<dbReference type="InterPro" id="IPR036322">
    <property type="entry name" value="WD40_repeat_dom_sf"/>
</dbReference>
<feature type="compositionally biased region" description="Basic and acidic residues" evidence="17">
    <location>
        <begin position="1151"/>
        <end position="1171"/>
    </location>
</feature>
<dbReference type="GO" id="GO:0007155">
    <property type="term" value="P:cell adhesion"/>
    <property type="evidence" value="ECO:0007669"/>
    <property type="project" value="InterPro"/>
</dbReference>
<evidence type="ECO:0000256" key="2">
    <source>
        <dbReference type="ARBA" id="ARBA00004397"/>
    </source>
</evidence>
<evidence type="ECO:0000256" key="13">
    <source>
        <dbReference type="ARBA" id="ARBA00023329"/>
    </source>
</evidence>
<dbReference type="VEuPathDB" id="FungiDB:CTRG_04194"/>
<feature type="compositionally biased region" description="Polar residues" evidence="17">
    <location>
        <begin position="859"/>
        <end position="870"/>
    </location>
</feature>
<dbReference type="Gene3D" id="1.20.940.10">
    <property type="entry name" value="Functional domain of the splicing factor Prp18"/>
    <property type="match status" value="1"/>
</dbReference>
<evidence type="ECO:0000256" key="7">
    <source>
        <dbReference type="ARBA" id="ARBA00022574"/>
    </source>
</evidence>
<comment type="subunit">
    <text evidence="15">The COPII coat is composed of at least 5 proteins: the SEC23/24 complex, the SEC13/31 complex, and the protein SAR1. SEC13 and SEC31 make a 2:2 tetramer that forms the edge element of the COPII outer coat. The tetramer self-assembles in multiple copies to form the complete polyhedral cage. Interacts (via WD 8) with SEC13.</text>
</comment>
<gene>
    <name evidence="20" type="ORF">CTRG_04194</name>
</gene>
<dbReference type="GO" id="GO:0030127">
    <property type="term" value="C:COPII vesicle coat"/>
    <property type="evidence" value="ECO:0007669"/>
    <property type="project" value="TreeGrafter"/>
</dbReference>
<dbReference type="Gene3D" id="2.130.10.10">
    <property type="entry name" value="YVTN repeat-like/Quinoprotein amine dehydrogenase"/>
    <property type="match status" value="1"/>
</dbReference>
<keyword evidence="8" id="KW-0677">Repeat</keyword>
<evidence type="ECO:0000313" key="21">
    <source>
        <dbReference type="Proteomes" id="UP000002037"/>
    </source>
</evidence>
<dbReference type="KEGG" id="ctp:CTRG_04194"/>
<dbReference type="Proteomes" id="UP000002037">
    <property type="component" value="Unassembled WGS sequence"/>
</dbReference>
<protein>
    <recommendedName>
        <fullName evidence="5">Protein transport protein SEC31</fullName>
    </recommendedName>
    <alternativeName>
        <fullName evidence="4">Protein transport protein sec31</fullName>
    </alternativeName>
</protein>
<sequence length="1276" mass="136727">MVKISEIAGTSTFTWSSDNLPLLASGTVAGAVDINFSSSAKLEIWDIFSSSNKSEPIFTAPVDNRFYALAWSKPFDERPQGLIAGAFENGTIEFWDADVLIRTKDLAQASVHKSDKLNGAIKSLQFNPIQNHVLVTGGSKGQILIWDTKTFSEPFAPGQAMTPMDEITCVSWNNSVSHILASTGNGGYTSIWDLKAKKELLHLSYSGPSGRANFSYVAWHPTQSTKLITASDNDTCPLILSWDLRNSNAPEKILEGHEKGVLSLDWCQQDPNLLLSSGKDNATYLWNPIEGVKLGEYATTANWAFKTKFAPAAPDIFATASFDGKIVIQSLQDTSPPAATKASSGDDNEFWSELSTADTQQPVFSIQQAPQWLKNPGSVSFGFGSKLVIVAPDASGKSVVKIEKFVAKGQDKTEKLFKDLKNDDFTTIIEEKLAGETVNENNKSDWEVLKKLSESGKDAFFKEVAKKEEKPKEEDDDEQEDKKVNGEDDFFDKLGNGDSIKKESVYVPEGNFKIFNNNESEENKKLINLILGNKIEEAVSSCLEQKKLLEALVLALDASDDIKEQVKSAYFKKNKENNLSRVLYNASSKNVTDLVAHANVDNWREIAVGIASFTSDEGEYNSKLSELGDRILQSKGGKRNDAVICYLAGGALDKIANVWLKELPDYETELLNLKTEDVTSPSDARLQALTNFVEKLATYRYITKSTGEVTGPMVEHLSKPILEFVNLVAGTGDFELASKFLQLLPSEFAGTEKERILKAASKDVKPATNVRSATNKSSVSGAAVRTHTRVPPVTAEPRKSYSAAPVASVPTSGYTPAIPQQQQQPQPQQPFGYQPPVAGYGAPSYAAPKSNPYARSNPYAPSNNGFSAQSPVPPQANLIGTVPVANASVIPPPPPPKASHKQETDGWNDLPDTFKPKATAPKRAAAAAAAASQSASVSPVPLSTAPSQLQSVGSTNSIGSAPKRAISTSNVAPPPKGSASSRVPSKNIVRTVSPSPKPVVSSRYAPPPTSGEALQSPATGSSSPAINSSPRVPKNPYAPSGNEQPPPKVSYASPPGPQLTNSGPQTPSAVPPKNPYAPPPATAVPHAGIAPPPQKFGSVAPPPQPFGAANTVPLQPAFSGVPPPQAGSGTAGFPPPPPPPAGVPAKIEQPPAKEPEVPAKPKHPQGDRSHIPADALPIFNSLTKVVEAIKPNIPEKYARHGTDMEHRLNILFDHLNNEEISKPVLELLKQVSSSLEAKDFATASAANVEIATSHSDEIGNWHTGLKRLITMAEAMY</sequence>
<dbReference type="EMBL" id="GG692399">
    <property type="protein sequence ID" value="EER32523.1"/>
    <property type="molecule type" value="Genomic_DNA"/>
</dbReference>
<keyword evidence="10" id="KW-0931">ER-Golgi transport</keyword>
<feature type="compositionally biased region" description="Pro residues" evidence="17">
    <location>
        <begin position="1069"/>
        <end position="1082"/>
    </location>
</feature>
<evidence type="ECO:0000256" key="14">
    <source>
        <dbReference type="ARBA" id="ARBA00025471"/>
    </source>
</evidence>
<dbReference type="InterPro" id="IPR000633">
    <property type="entry name" value="Vinculin_CS"/>
</dbReference>
<dbReference type="InterPro" id="IPR024298">
    <property type="entry name" value="Sec16_Sec23-bd"/>
</dbReference>
<dbReference type="InterPro" id="IPR001680">
    <property type="entry name" value="WD40_rpt"/>
</dbReference>
<dbReference type="SUPFAM" id="SSF50978">
    <property type="entry name" value="WD40 repeat-like"/>
    <property type="match status" value="1"/>
</dbReference>
<dbReference type="Gene3D" id="1.25.40.1030">
    <property type="match status" value="1"/>
</dbReference>
<keyword evidence="11" id="KW-0653">Protein transport</keyword>
<dbReference type="AlphaFoldDB" id="C5MD93"/>
<dbReference type="InterPro" id="IPR040251">
    <property type="entry name" value="SEC31-like"/>
</dbReference>
<dbReference type="GeneID" id="8299464"/>
<dbReference type="eggNOG" id="KOG0307">
    <property type="taxonomic scope" value="Eukaryota"/>
</dbReference>
<evidence type="ECO:0000256" key="5">
    <source>
        <dbReference type="ARBA" id="ARBA00021236"/>
    </source>
</evidence>
<feature type="domain" description="SRA1/Sec31" evidence="18">
    <location>
        <begin position="1136"/>
        <end position="1270"/>
    </location>
</feature>
<evidence type="ECO:0000256" key="8">
    <source>
        <dbReference type="ARBA" id="ARBA00022737"/>
    </source>
</evidence>
<dbReference type="HOGENOM" id="CLU_003033_2_0_1"/>
<dbReference type="Pfam" id="PF00400">
    <property type="entry name" value="WD40"/>
    <property type="match status" value="1"/>
</dbReference>
<evidence type="ECO:0000256" key="16">
    <source>
        <dbReference type="PROSITE-ProRule" id="PRU00221"/>
    </source>
</evidence>
<reference evidence="20 21" key="1">
    <citation type="journal article" date="2009" name="Nature">
        <title>Evolution of pathogenicity and sexual reproduction in eight Candida genomes.</title>
        <authorList>
            <person name="Butler G."/>
            <person name="Rasmussen M.D."/>
            <person name="Lin M.F."/>
            <person name="Santos M.A."/>
            <person name="Sakthikumar S."/>
            <person name="Munro C.A."/>
            <person name="Rheinbay E."/>
            <person name="Grabherr M."/>
            <person name="Forche A."/>
            <person name="Reedy J.L."/>
            <person name="Agrafioti I."/>
            <person name="Arnaud M.B."/>
            <person name="Bates S."/>
            <person name="Brown A.J."/>
            <person name="Brunke S."/>
            <person name="Costanzo M.C."/>
            <person name="Fitzpatrick D.A."/>
            <person name="de Groot P.W."/>
            <person name="Harris D."/>
            <person name="Hoyer L.L."/>
            <person name="Hube B."/>
            <person name="Klis F.M."/>
            <person name="Kodira C."/>
            <person name="Lennard N."/>
            <person name="Logue M.E."/>
            <person name="Martin R."/>
            <person name="Neiman A.M."/>
            <person name="Nikolaou E."/>
            <person name="Quail M.A."/>
            <person name="Quinn J."/>
            <person name="Santos M.C."/>
            <person name="Schmitzberger F.F."/>
            <person name="Sherlock G."/>
            <person name="Shah P."/>
            <person name="Silverstein K.A."/>
            <person name="Skrzypek M.S."/>
            <person name="Soll D."/>
            <person name="Staggs R."/>
            <person name="Stansfield I."/>
            <person name="Stumpf M.P."/>
            <person name="Sudbery P.E."/>
            <person name="Srikantha T."/>
            <person name="Zeng Q."/>
            <person name="Berman J."/>
            <person name="Berriman M."/>
            <person name="Heitman J."/>
            <person name="Gow N.A."/>
            <person name="Lorenz M.C."/>
            <person name="Birren B.W."/>
            <person name="Kellis M."/>
            <person name="Cuomo C.A."/>
        </authorList>
    </citation>
    <scope>NUCLEOTIDE SEQUENCE [LARGE SCALE GENOMIC DNA]</scope>
    <source>
        <strain evidence="21">ATCC MYA-3404 / T1</strain>
    </source>
</reference>
<dbReference type="GO" id="GO:0005789">
    <property type="term" value="C:endoplasmic reticulum membrane"/>
    <property type="evidence" value="ECO:0007669"/>
    <property type="project" value="UniProtKB-SubCell"/>
</dbReference>
<evidence type="ECO:0000256" key="3">
    <source>
        <dbReference type="ARBA" id="ARBA00009358"/>
    </source>
</evidence>
<dbReference type="InterPro" id="IPR015943">
    <property type="entry name" value="WD40/YVTN_repeat-like_dom_sf"/>
</dbReference>
<dbReference type="PANTHER" id="PTHR13923:SF11">
    <property type="entry name" value="SECRETORY 31, ISOFORM D"/>
    <property type="match status" value="1"/>
</dbReference>
<comment type="function">
    <text evidence="14">Component of the coat protein complex II (COPII) which promotes the formation of transport vesicles from the endoplasmic reticulum (ER). The coat has two main functions, the physical deformation of the endoplasmic reticulum membrane into vesicles and the selection of cargo molecules.</text>
</comment>
<feature type="repeat" description="WD" evidence="16">
    <location>
        <begin position="254"/>
        <end position="287"/>
    </location>
</feature>
<evidence type="ECO:0000256" key="15">
    <source>
        <dbReference type="ARBA" id="ARBA00025864"/>
    </source>
</evidence>
<dbReference type="GO" id="GO:0090110">
    <property type="term" value="P:COPII-coated vesicle cargo loading"/>
    <property type="evidence" value="ECO:0007669"/>
    <property type="project" value="TreeGrafter"/>
</dbReference>
<evidence type="ECO:0000256" key="1">
    <source>
        <dbReference type="ARBA" id="ARBA00004299"/>
    </source>
</evidence>
<dbReference type="SMART" id="SM00320">
    <property type="entry name" value="WD40"/>
    <property type="match status" value="6"/>
</dbReference>
<feature type="region of interest" description="Disordered" evidence="17">
    <location>
        <begin position="463"/>
        <end position="489"/>
    </location>
</feature>
<dbReference type="Pfam" id="PF07304">
    <property type="entry name" value="SRA1"/>
    <property type="match status" value="1"/>
</dbReference>
<feature type="compositionally biased region" description="Pro residues" evidence="17">
    <location>
        <begin position="1133"/>
        <end position="1142"/>
    </location>
</feature>
<dbReference type="OrthoDB" id="542917at2759"/>
<keyword evidence="6" id="KW-0813">Transport</keyword>
<feature type="compositionally biased region" description="Polar residues" evidence="17">
    <location>
        <begin position="978"/>
        <end position="990"/>
    </location>
</feature>
<feature type="region of interest" description="Disordered" evidence="17">
    <location>
        <begin position="765"/>
        <end position="1172"/>
    </location>
</feature>
<keyword evidence="9" id="KW-0256">Endoplasmic reticulum</keyword>
<evidence type="ECO:0000256" key="17">
    <source>
        <dbReference type="SAM" id="MobiDB-lite"/>
    </source>
</evidence>
<dbReference type="Pfam" id="PF12931">
    <property type="entry name" value="TPR_Sec16"/>
    <property type="match status" value="1"/>
</dbReference>
<dbReference type="GO" id="GO:0007029">
    <property type="term" value="P:endoplasmic reticulum organization"/>
    <property type="evidence" value="ECO:0007669"/>
    <property type="project" value="TreeGrafter"/>
</dbReference>
<evidence type="ECO:0000259" key="18">
    <source>
        <dbReference type="Pfam" id="PF07304"/>
    </source>
</evidence>
<dbReference type="GO" id="GO:0070971">
    <property type="term" value="C:endoplasmic reticulum exit site"/>
    <property type="evidence" value="ECO:0007669"/>
    <property type="project" value="TreeGrafter"/>
</dbReference>
<evidence type="ECO:0000256" key="6">
    <source>
        <dbReference type="ARBA" id="ARBA00022448"/>
    </source>
</evidence>
<keyword evidence="12" id="KW-0472">Membrane</keyword>
<comment type="similarity">
    <text evidence="3">Belongs to the WD repeat SEC31 family.</text>
</comment>